<protein>
    <submittedName>
        <fullName evidence="6">Filamentation induced by cAMP protein Fic</fullName>
    </submittedName>
</protein>
<feature type="active site" evidence="2">
    <location>
        <position position="221"/>
    </location>
</feature>
<dbReference type="OrthoDB" id="9813719at2"/>
<evidence type="ECO:0000256" key="1">
    <source>
        <dbReference type="PIRSR" id="PIRSR038925-1"/>
    </source>
</evidence>
<dbReference type="Pfam" id="PF02661">
    <property type="entry name" value="Fic"/>
    <property type="match status" value="1"/>
</dbReference>
<dbReference type="InterPro" id="IPR003812">
    <property type="entry name" value="Fido"/>
</dbReference>
<dbReference type="EMBL" id="CP001854">
    <property type="protein sequence ID" value="ADB49443.1"/>
    <property type="molecule type" value="Genomic_DNA"/>
</dbReference>
<evidence type="ECO:0000256" key="2">
    <source>
        <dbReference type="PIRSR" id="PIRSR640198-1"/>
    </source>
</evidence>
<evidence type="ECO:0000313" key="7">
    <source>
        <dbReference type="Proteomes" id="UP000008229"/>
    </source>
</evidence>
<proteinExistence type="predicted"/>
<dbReference type="KEGG" id="cwo:Cwoe_1010"/>
<accession>D3FCH0</accession>
<reference evidence="7" key="2">
    <citation type="submission" date="2010-01" db="EMBL/GenBank/DDBJ databases">
        <title>The complete genome of Conexibacter woesei DSM 14684.</title>
        <authorList>
            <consortium name="US DOE Joint Genome Institute (JGI-PGF)"/>
            <person name="Lucas S."/>
            <person name="Copeland A."/>
            <person name="Lapidus A."/>
            <person name="Glavina del Rio T."/>
            <person name="Dalin E."/>
            <person name="Tice H."/>
            <person name="Bruce D."/>
            <person name="Goodwin L."/>
            <person name="Pitluck S."/>
            <person name="Kyrpides N."/>
            <person name="Mavromatis K."/>
            <person name="Ivanova N."/>
            <person name="Mikhailova N."/>
            <person name="Chertkov O."/>
            <person name="Brettin T."/>
            <person name="Detter J.C."/>
            <person name="Han C."/>
            <person name="Larimer F."/>
            <person name="Land M."/>
            <person name="Hauser L."/>
            <person name="Markowitz V."/>
            <person name="Cheng J.-F."/>
            <person name="Hugenholtz P."/>
            <person name="Woyke T."/>
            <person name="Wu D."/>
            <person name="Pukall R."/>
            <person name="Steenblock K."/>
            <person name="Schneider S."/>
            <person name="Klenk H.-P."/>
            <person name="Eisen J.A."/>
        </authorList>
    </citation>
    <scope>NUCLEOTIDE SEQUENCE [LARGE SCALE GENOMIC DNA]</scope>
    <source>
        <strain evidence="7">DSM 14684 / CIP 108061 / JCM 11494 / NBRC 100937 / ID131577</strain>
    </source>
</reference>
<reference evidence="6 7" key="1">
    <citation type="journal article" date="2010" name="Stand. Genomic Sci.">
        <title>Complete genome sequence of Conexibacter woesei type strain (ID131577).</title>
        <authorList>
            <person name="Pukall R."/>
            <person name="Lapidus A."/>
            <person name="Glavina Del Rio T."/>
            <person name="Copeland A."/>
            <person name="Tice H."/>
            <person name="Cheng J.-F."/>
            <person name="Lucas S."/>
            <person name="Chen F."/>
            <person name="Nolan M."/>
            <person name="Bruce D."/>
            <person name="Goodwin L."/>
            <person name="Pitluck S."/>
            <person name="Mavromatis K."/>
            <person name="Ivanova N."/>
            <person name="Ovchinnikova G."/>
            <person name="Pati A."/>
            <person name="Chen A."/>
            <person name="Palaniappan K."/>
            <person name="Land M."/>
            <person name="Hauser L."/>
            <person name="Chang Y.-J."/>
            <person name="Jeffries C.D."/>
            <person name="Chain P."/>
            <person name="Meincke L."/>
            <person name="Sims D."/>
            <person name="Brettin T."/>
            <person name="Detter J.C."/>
            <person name="Rohde M."/>
            <person name="Goeker M."/>
            <person name="Bristow J."/>
            <person name="Eisen J.A."/>
            <person name="Markowitz V."/>
            <person name="Kyrpides N.C."/>
            <person name="Klenk H.-P."/>
            <person name="Hugenholtz P."/>
        </authorList>
    </citation>
    <scope>NUCLEOTIDE SEQUENCE [LARGE SCALE GENOMIC DNA]</scope>
    <source>
        <strain evidence="7">DSM 14684 / CIP 108061 / JCM 11494 / NBRC 100937 / ID131577</strain>
    </source>
</reference>
<feature type="binding site" evidence="1">
    <location>
        <position position="221"/>
    </location>
    <ligand>
        <name>ATP</name>
        <dbReference type="ChEBI" id="CHEBI:30616"/>
    </ligand>
</feature>
<keyword evidence="1" id="KW-0547">Nucleotide-binding</keyword>
<dbReference type="GO" id="GO:0005524">
    <property type="term" value="F:ATP binding"/>
    <property type="evidence" value="ECO:0007669"/>
    <property type="project" value="UniProtKB-KW"/>
</dbReference>
<dbReference type="SUPFAM" id="SSF140931">
    <property type="entry name" value="Fic-like"/>
    <property type="match status" value="1"/>
</dbReference>
<feature type="compositionally biased region" description="Basic and acidic residues" evidence="4">
    <location>
        <begin position="150"/>
        <end position="163"/>
    </location>
</feature>
<keyword evidence="7" id="KW-1185">Reference proteome</keyword>
<dbReference type="PANTHER" id="PTHR13504">
    <property type="entry name" value="FIDO DOMAIN-CONTAINING PROTEIN DDB_G0283145"/>
    <property type="match status" value="1"/>
</dbReference>
<dbReference type="InterPro" id="IPR040198">
    <property type="entry name" value="Fido_containing"/>
</dbReference>
<dbReference type="InterPro" id="IPR025758">
    <property type="entry name" value="Fic/DOC_N"/>
</dbReference>
<dbReference type="Gene3D" id="1.10.3290.10">
    <property type="entry name" value="Fido-like domain"/>
    <property type="match status" value="1"/>
</dbReference>
<evidence type="ECO:0000313" key="6">
    <source>
        <dbReference type="EMBL" id="ADB49443.1"/>
    </source>
</evidence>
<feature type="binding site" evidence="1">
    <location>
        <position position="87"/>
    </location>
    <ligand>
        <name>ATP</name>
        <dbReference type="ChEBI" id="CHEBI:30616"/>
    </ligand>
</feature>
<dbReference type="PANTHER" id="PTHR13504:SF38">
    <property type="entry name" value="FIDO DOMAIN-CONTAINING PROTEIN"/>
    <property type="match status" value="1"/>
</dbReference>
<dbReference type="PROSITE" id="PS51459">
    <property type="entry name" value="FIDO"/>
    <property type="match status" value="1"/>
</dbReference>
<feature type="binding site" evidence="1">
    <location>
        <begin position="226"/>
        <end position="232"/>
    </location>
    <ligand>
        <name>ATP</name>
        <dbReference type="ChEBI" id="CHEBI:30616"/>
    </ligand>
</feature>
<evidence type="ECO:0000256" key="4">
    <source>
        <dbReference type="SAM" id="MobiDB-lite"/>
    </source>
</evidence>
<organism evidence="6 7">
    <name type="scientific">Conexibacter woesei (strain DSM 14684 / CCUG 47730 / CIP 108061 / JCM 11494 / NBRC 100937 / ID131577)</name>
    <dbReference type="NCBI Taxonomy" id="469383"/>
    <lineage>
        <taxon>Bacteria</taxon>
        <taxon>Bacillati</taxon>
        <taxon>Actinomycetota</taxon>
        <taxon>Thermoleophilia</taxon>
        <taxon>Solirubrobacterales</taxon>
        <taxon>Conexibacteraceae</taxon>
        <taxon>Conexibacter</taxon>
    </lineage>
</organism>
<feature type="binding site" evidence="1">
    <location>
        <position position="263"/>
    </location>
    <ligand>
        <name>ATP</name>
        <dbReference type="ChEBI" id="CHEBI:30616"/>
    </ligand>
</feature>
<dbReference type="AlphaFoldDB" id="D3FCH0"/>
<dbReference type="PIRSF" id="PIRSF038925">
    <property type="entry name" value="AMP-prot_trans"/>
    <property type="match status" value="1"/>
</dbReference>
<feature type="binding site" evidence="3">
    <location>
        <begin position="225"/>
        <end position="232"/>
    </location>
    <ligand>
        <name>ATP</name>
        <dbReference type="ChEBI" id="CHEBI:30616"/>
    </ligand>
</feature>
<evidence type="ECO:0000256" key="3">
    <source>
        <dbReference type="PIRSR" id="PIRSR640198-2"/>
    </source>
</evidence>
<gene>
    <name evidence="6" type="ordered locus">Cwoe_1010</name>
</gene>
<dbReference type="InterPro" id="IPR036597">
    <property type="entry name" value="Fido-like_dom_sf"/>
</dbReference>
<dbReference type="HOGENOM" id="CLU_047250_1_1_11"/>
<sequence length="401" mass="44117">MPQLKQTSHRAGRVVEQQSGPDGFAAFFPAPLPPDPPLAIDAELQARLDRANQALGRLDGVTLLLPDPEIFLYSYVRKEAVLSSQIEGTQSSLSDLLLFEHDVAPSVPSGDAQEASNYVAATYRGVELLRGGLPLSNRLLKQVHDTLMDGARGGERQPGEFRRSQNWLGGTRPGTARFVPPPWQEAEAAMGKLERFLHGDPVQTPTLVKAALAHAQFETIHPFLDGNGRLGRLLVTLLLIAEGVIDRPLLYLSLYLKQHRDVYYDRLQRVRTEGAWEDWLVFFLDGVTEVAQSTTETTRRLVSLIEADRRRIHALGRGAATAARVHDELTAGVVGRPADVAARIGRSEPPVYQAFARLEELGIAREVTGRRRGRVYVYDSYLSLLNEGTTTPVPASAGPDL</sequence>
<dbReference type="InterPro" id="IPR026287">
    <property type="entry name" value="SoFic-like"/>
</dbReference>
<feature type="domain" description="Fido" evidence="5">
    <location>
        <begin position="135"/>
        <end position="285"/>
    </location>
</feature>
<dbReference type="Proteomes" id="UP000008229">
    <property type="component" value="Chromosome"/>
</dbReference>
<evidence type="ECO:0000259" key="5">
    <source>
        <dbReference type="PROSITE" id="PS51459"/>
    </source>
</evidence>
<feature type="region of interest" description="Disordered" evidence="4">
    <location>
        <begin position="150"/>
        <end position="172"/>
    </location>
</feature>
<keyword evidence="1" id="KW-0067">ATP-binding</keyword>
<name>D3FCH0_CONWI</name>
<dbReference type="RefSeq" id="WP_012932496.1">
    <property type="nucleotide sequence ID" value="NC_013739.1"/>
</dbReference>
<dbReference type="STRING" id="469383.Cwoe_1010"/>
<feature type="binding site" evidence="3">
    <location>
        <begin position="263"/>
        <end position="264"/>
    </location>
    <ligand>
        <name>ATP</name>
        <dbReference type="ChEBI" id="CHEBI:30616"/>
    </ligand>
</feature>
<dbReference type="eggNOG" id="COG3177">
    <property type="taxonomic scope" value="Bacteria"/>
</dbReference>
<dbReference type="Pfam" id="PF13784">
    <property type="entry name" value="Fic_N"/>
    <property type="match status" value="1"/>
</dbReference>